<dbReference type="Proteomes" id="UP000593663">
    <property type="component" value="Chromosome 1"/>
</dbReference>
<evidence type="ECO:0000313" key="1">
    <source>
        <dbReference type="EMBL" id="QOT72278.1"/>
    </source>
</evidence>
<proteinExistence type="predicted"/>
<organism evidence="1 2">
    <name type="scientific">Sphingobium fuliginis (strain ATCC 27551)</name>
    <dbReference type="NCBI Taxonomy" id="336203"/>
    <lineage>
        <taxon>Bacteria</taxon>
        <taxon>Pseudomonadati</taxon>
        <taxon>Pseudomonadota</taxon>
        <taxon>Alphaproteobacteria</taxon>
        <taxon>Sphingomonadales</taxon>
        <taxon>Sphingomonadaceae</taxon>
        <taxon>Sphingobium</taxon>
    </lineage>
</organism>
<dbReference type="KEGG" id="sbar:H5V43_03785"/>
<gene>
    <name evidence="1" type="ORF">H5V43_03785</name>
</gene>
<dbReference type="RefSeq" id="WP_128830828.1">
    <property type="nucleotide sequence ID" value="NZ_BATN01000092.1"/>
</dbReference>
<reference evidence="2" key="1">
    <citation type="submission" date="2020-08" db="EMBL/GenBank/DDBJ databases">
        <title>Complete genome sequence of Sphingobium barthaii strain KK22, a high-molecular-weight polycyclic aromatic hydrocarbon-degrading soil bacterium.</title>
        <authorList>
            <person name="Mori J.F."/>
            <person name="Kanaly R.A."/>
        </authorList>
    </citation>
    <scope>NUCLEOTIDE SEQUENCE [LARGE SCALE GENOMIC DNA]</scope>
    <source>
        <strain evidence="2">KK22</strain>
    </source>
</reference>
<name>A0A7M2GIE9_SPHSA</name>
<evidence type="ECO:0000313" key="2">
    <source>
        <dbReference type="Proteomes" id="UP000593663"/>
    </source>
</evidence>
<protein>
    <submittedName>
        <fullName evidence="1">Uncharacterized protein</fullName>
    </submittedName>
</protein>
<accession>A0A7M2GIE9</accession>
<dbReference type="EMBL" id="CP060035">
    <property type="protein sequence ID" value="QOT72278.1"/>
    <property type="molecule type" value="Genomic_DNA"/>
</dbReference>
<dbReference type="AlphaFoldDB" id="A0A7M2GIE9"/>
<sequence length="88" mass="9211">MGNVVPFGCDEDIVSRGDLAVRQALRLMKEALATLDRGGAGCTAFACHLSLAIDVAEERPIPKSEEECEAMLDDLLAPTAGAHSAGKI</sequence>